<comment type="caution">
    <text evidence="6">The sequence shown here is derived from an EMBL/GenBank/DDBJ whole genome shotgun (WGS) entry which is preliminary data.</text>
</comment>
<dbReference type="PANTHER" id="PTHR46743">
    <property type="entry name" value="TEICHOIC ACIDS EXPORT ATP-BINDING PROTEIN TAGH"/>
    <property type="match status" value="1"/>
</dbReference>
<dbReference type="InterPro" id="IPR050683">
    <property type="entry name" value="Bact_Polysacc_Export_ATP-bd"/>
</dbReference>
<evidence type="ECO:0000256" key="4">
    <source>
        <dbReference type="ARBA" id="ARBA00022840"/>
    </source>
</evidence>
<evidence type="ECO:0000259" key="5">
    <source>
        <dbReference type="PROSITE" id="PS50893"/>
    </source>
</evidence>
<feature type="non-terminal residue" evidence="6">
    <location>
        <position position="360"/>
    </location>
</feature>
<keyword evidence="4" id="KW-0067">ATP-binding</keyword>
<sequence length="360" mass="39747">MTDSRLALRASNVTVEYEIREYGVKSLKELLVHKLRGKGGIKKLKAVNDVSLDLMRGQSLAIIGHNGSGKSTLLRALAGIIKPPHAKIEVHGRIASMIELGAGFDGELSGIENIRLSCLLMGLSLEEVETRIEQIVAFSELRDFIHMPVKNYSSGMYARLGFACTTAVDPDILLIDEVLAVGDSNFAKKCYDRLEQLRLRDTSVVLVSHSSDVVQQFCDRGVVMNKGRKVFEGDIWDALDFHERIMNSREEEALSAEAAAELKRKREIAAERAKANRGGGLSERPRFHVQGRAIQEAQAVETVDLARPFDLEFSVEGTKLDGIKGECFFGMEICVPSTFARIGGFGTEPQILVQKSDLVR</sequence>
<accession>A0A5C6M578</accession>
<dbReference type="GO" id="GO:0016887">
    <property type="term" value="F:ATP hydrolysis activity"/>
    <property type="evidence" value="ECO:0007669"/>
    <property type="project" value="InterPro"/>
</dbReference>
<keyword evidence="7" id="KW-1185">Reference proteome</keyword>
<dbReference type="PANTHER" id="PTHR46743:SF2">
    <property type="entry name" value="TEICHOIC ACIDS EXPORT ATP-BINDING PROTEIN TAGH"/>
    <property type="match status" value="1"/>
</dbReference>
<dbReference type="PROSITE" id="PS50893">
    <property type="entry name" value="ABC_TRANSPORTER_2"/>
    <property type="match status" value="1"/>
</dbReference>
<dbReference type="InterPro" id="IPR003439">
    <property type="entry name" value="ABC_transporter-like_ATP-bd"/>
</dbReference>
<keyword evidence="2" id="KW-0813">Transport</keyword>
<dbReference type="InterPro" id="IPR027417">
    <property type="entry name" value="P-loop_NTPase"/>
</dbReference>
<gene>
    <name evidence="6" type="ORF">E3A20_27210</name>
</gene>
<feature type="domain" description="ABC transporter" evidence="5">
    <location>
        <begin position="27"/>
        <end position="251"/>
    </location>
</feature>
<proteinExistence type="inferred from homology"/>
<evidence type="ECO:0000313" key="6">
    <source>
        <dbReference type="EMBL" id="TWW08151.1"/>
    </source>
</evidence>
<evidence type="ECO:0000256" key="1">
    <source>
        <dbReference type="ARBA" id="ARBA00005417"/>
    </source>
</evidence>
<evidence type="ECO:0000256" key="2">
    <source>
        <dbReference type="ARBA" id="ARBA00022448"/>
    </source>
</evidence>
<dbReference type="SUPFAM" id="SSF52540">
    <property type="entry name" value="P-loop containing nucleoside triphosphate hydrolases"/>
    <property type="match status" value="1"/>
</dbReference>
<dbReference type="SMART" id="SM00382">
    <property type="entry name" value="AAA"/>
    <property type="match status" value="1"/>
</dbReference>
<organism evidence="6 7">
    <name type="scientific">Planctomyces bekefii</name>
    <dbReference type="NCBI Taxonomy" id="1653850"/>
    <lineage>
        <taxon>Bacteria</taxon>
        <taxon>Pseudomonadati</taxon>
        <taxon>Planctomycetota</taxon>
        <taxon>Planctomycetia</taxon>
        <taxon>Planctomycetales</taxon>
        <taxon>Planctomycetaceae</taxon>
        <taxon>Planctomyces</taxon>
    </lineage>
</organism>
<reference evidence="6 7" key="2">
    <citation type="submission" date="2019-08" db="EMBL/GenBank/DDBJ databases">
        <authorList>
            <person name="Henke P."/>
        </authorList>
    </citation>
    <scope>NUCLEOTIDE SEQUENCE [LARGE SCALE GENOMIC DNA]</scope>
    <source>
        <strain evidence="6">Phe10_nw2017</strain>
    </source>
</reference>
<reference evidence="6 7" key="1">
    <citation type="submission" date="2019-08" db="EMBL/GenBank/DDBJ databases">
        <title>100 year-old enigma solved: identification of Planctomyces bekefii, the type genus and species of the phylum Planctomycetes.</title>
        <authorList>
            <person name="Svetlana D.N."/>
            <person name="Overmann J."/>
        </authorList>
    </citation>
    <scope>NUCLEOTIDE SEQUENCE [LARGE SCALE GENOMIC DNA]</scope>
    <source>
        <strain evidence="6">Phe10_nw2017</strain>
    </source>
</reference>
<dbReference type="GO" id="GO:0016020">
    <property type="term" value="C:membrane"/>
    <property type="evidence" value="ECO:0007669"/>
    <property type="project" value="InterPro"/>
</dbReference>
<dbReference type="InterPro" id="IPR015860">
    <property type="entry name" value="ABC_transpr_TagH-like"/>
</dbReference>
<dbReference type="Gene3D" id="3.40.50.300">
    <property type="entry name" value="P-loop containing nucleotide triphosphate hydrolases"/>
    <property type="match status" value="1"/>
</dbReference>
<dbReference type="InterPro" id="IPR003593">
    <property type="entry name" value="AAA+_ATPase"/>
</dbReference>
<dbReference type="GO" id="GO:0005524">
    <property type="term" value="F:ATP binding"/>
    <property type="evidence" value="ECO:0007669"/>
    <property type="project" value="UniProtKB-KW"/>
</dbReference>
<name>A0A5C6M578_9PLAN</name>
<evidence type="ECO:0000313" key="7">
    <source>
        <dbReference type="Proteomes" id="UP000321083"/>
    </source>
</evidence>
<comment type="similarity">
    <text evidence="1">Belongs to the ABC transporter superfamily.</text>
</comment>
<dbReference type="Proteomes" id="UP000321083">
    <property type="component" value="Unassembled WGS sequence"/>
</dbReference>
<dbReference type="CDD" id="cd03220">
    <property type="entry name" value="ABC_KpsT_Wzt"/>
    <property type="match status" value="1"/>
</dbReference>
<dbReference type="GO" id="GO:0140359">
    <property type="term" value="F:ABC-type transporter activity"/>
    <property type="evidence" value="ECO:0007669"/>
    <property type="project" value="InterPro"/>
</dbReference>
<dbReference type="EMBL" id="SRHE01000814">
    <property type="protein sequence ID" value="TWW08151.1"/>
    <property type="molecule type" value="Genomic_DNA"/>
</dbReference>
<keyword evidence="3" id="KW-0547">Nucleotide-binding</keyword>
<dbReference type="AlphaFoldDB" id="A0A5C6M578"/>
<dbReference type="Pfam" id="PF00005">
    <property type="entry name" value="ABC_tran"/>
    <property type="match status" value="1"/>
</dbReference>
<evidence type="ECO:0000256" key="3">
    <source>
        <dbReference type="ARBA" id="ARBA00022741"/>
    </source>
</evidence>
<protein>
    <recommendedName>
        <fullName evidence="5">ABC transporter domain-containing protein</fullName>
    </recommendedName>
</protein>